<accession>A0A0M6W7B7</accession>
<comment type="similarity">
    <text evidence="2">Belongs to the SdhE FAD assembly factor family.</text>
</comment>
<dbReference type="Proteomes" id="UP000242301">
    <property type="component" value="Unassembled WGS sequence"/>
</dbReference>
<sequence>MNIKNKKQIYWACRRGIRELEILITTFFENKYDNLTNNDKYAFIRFLNYDDRSMINLLINTNLIDKKKLRTI</sequence>
<dbReference type="AlphaFoldDB" id="A0A0M6W7B7"/>
<dbReference type="InterPro" id="IPR050531">
    <property type="entry name" value="SdhE_FAD_assembly_factor"/>
</dbReference>
<evidence type="ECO:0000313" key="7">
    <source>
        <dbReference type="Proteomes" id="UP000242301"/>
    </source>
</evidence>
<reference evidence="7" key="1">
    <citation type="submission" date="2015-05" db="EMBL/GenBank/DDBJ databases">
        <authorList>
            <person name="Manzano-Marin A."/>
        </authorList>
    </citation>
    <scope>NUCLEOTIDE SEQUENCE [LARGE SCALE GENOMIC DNA]</scope>
    <source>
        <strain evidence="7">officinalis</strain>
    </source>
</reference>
<organism evidence="6 7">
    <name type="scientific">Candidatus Providencia siddallii</name>
    <dbReference type="NCBI Taxonomy" id="1715285"/>
    <lineage>
        <taxon>Bacteria</taxon>
        <taxon>Pseudomonadati</taxon>
        <taxon>Pseudomonadota</taxon>
        <taxon>Gammaproteobacteria</taxon>
        <taxon>Enterobacterales</taxon>
        <taxon>Morganellaceae</taxon>
        <taxon>Providencia</taxon>
    </lineage>
</organism>
<evidence type="ECO:0000256" key="4">
    <source>
        <dbReference type="ARBA" id="ARBA00022490"/>
    </source>
</evidence>
<protein>
    <recommendedName>
        <fullName evidence="3">FAD assembly factor SdhE</fullName>
    </recommendedName>
</protein>
<dbReference type="PANTHER" id="PTHR39585:SF1">
    <property type="entry name" value="FAD ASSEMBLY FACTOR SDHE"/>
    <property type="match status" value="1"/>
</dbReference>
<dbReference type="Pfam" id="PF03937">
    <property type="entry name" value="Sdh5"/>
    <property type="match status" value="1"/>
</dbReference>
<dbReference type="InterPro" id="IPR036714">
    <property type="entry name" value="SDH_sf"/>
</dbReference>
<keyword evidence="5" id="KW-0143">Chaperone</keyword>
<dbReference type="SUPFAM" id="SSF109910">
    <property type="entry name" value="YgfY-like"/>
    <property type="match status" value="1"/>
</dbReference>
<dbReference type="GO" id="GO:0005737">
    <property type="term" value="C:cytoplasm"/>
    <property type="evidence" value="ECO:0007669"/>
    <property type="project" value="UniProtKB-SubCell"/>
</dbReference>
<evidence type="ECO:0000313" key="6">
    <source>
        <dbReference type="EMBL" id="CRK85733.1"/>
    </source>
</evidence>
<dbReference type="EMBL" id="CVRF01000002">
    <property type="protein sequence ID" value="CRK85733.1"/>
    <property type="molecule type" value="Genomic_DNA"/>
</dbReference>
<keyword evidence="7" id="KW-1185">Reference proteome</keyword>
<gene>
    <name evidence="6" type="primary">cptB</name>
    <name evidence="6" type="ORF">SOFFGTOCOR_0307</name>
</gene>
<comment type="subcellular location">
    <subcellularLocation>
        <location evidence="1">Cytoplasm</location>
    </subcellularLocation>
</comment>
<dbReference type="Gene3D" id="1.10.150.250">
    <property type="entry name" value="Flavinator of succinate dehydrogenase"/>
    <property type="match status" value="1"/>
</dbReference>
<dbReference type="STRING" id="1715285.SOFFGTOCOR_0307"/>
<proteinExistence type="inferred from homology"/>
<name>A0A0M6W7B7_9GAMM</name>
<dbReference type="PANTHER" id="PTHR39585">
    <property type="entry name" value="FAD ASSEMBLY FACTOR SDHE"/>
    <property type="match status" value="1"/>
</dbReference>
<evidence type="ECO:0000256" key="5">
    <source>
        <dbReference type="ARBA" id="ARBA00023186"/>
    </source>
</evidence>
<keyword evidence="4" id="KW-0963">Cytoplasm</keyword>
<evidence type="ECO:0000256" key="2">
    <source>
        <dbReference type="ARBA" id="ARBA00008571"/>
    </source>
</evidence>
<evidence type="ECO:0000256" key="3">
    <source>
        <dbReference type="ARBA" id="ARBA00019418"/>
    </source>
</evidence>
<dbReference type="InterPro" id="IPR005631">
    <property type="entry name" value="SDH"/>
</dbReference>
<evidence type="ECO:0000256" key="1">
    <source>
        <dbReference type="ARBA" id="ARBA00004496"/>
    </source>
</evidence>
<dbReference type="GO" id="GO:0006105">
    <property type="term" value="P:succinate metabolic process"/>
    <property type="evidence" value="ECO:0007669"/>
    <property type="project" value="TreeGrafter"/>
</dbReference>